<dbReference type="GO" id="GO:0016020">
    <property type="term" value="C:membrane"/>
    <property type="evidence" value="ECO:0007669"/>
    <property type="project" value="TreeGrafter"/>
</dbReference>
<accession>A0A516Q764</accession>
<dbReference type="InterPro" id="IPR005804">
    <property type="entry name" value="FA_desaturase_dom"/>
</dbReference>
<feature type="transmembrane region" description="Helical" evidence="1">
    <location>
        <begin position="155"/>
        <end position="176"/>
    </location>
</feature>
<dbReference type="PANTHER" id="PTHR19353">
    <property type="entry name" value="FATTY ACID DESATURASE 2"/>
    <property type="match status" value="1"/>
</dbReference>
<dbReference type="GO" id="GO:0016717">
    <property type="term" value="F:oxidoreductase activity, acting on paired donors, with oxidation of a pair of donors resulting in the reduction of molecular oxygen to two molecules of water"/>
    <property type="evidence" value="ECO:0007669"/>
    <property type="project" value="TreeGrafter"/>
</dbReference>
<evidence type="ECO:0000313" key="4">
    <source>
        <dbReference type="Proteomes" id="UP000319263"/>
    </source>
</evidence>
<keyword evidence="4" id="KW-1185">Reference proteome</keyword>
<evidence type="ECO:0000256" key="1">
    <source>
        <dbReference type="SAM" id="Phobius"/>
    </source>
</evidence>
<keyword evidence="1" id="KW-0472">Membrane</keyword>
<feature type="transmembrane region" description="Helical" evidence="1">
    <location>
        <begin position="58"/>
        <end position="74"/>
    </location>
</feature>
<dbReference type="CDD" id="cd03506">
    <property type="entry name" value="Delta6-FADS-like"/>
    <property type="match status" value="1"/>
</dbReference>
<evidence type="ECO:0000313" key="3">
    <source>
        <dbReference type="EMBL" id="QDP99011.1"/>
    </source>
</evidence>
<dbReference type="InterPro" id="IPR012171">
    <property type="entry name" value="Fatty_acid_desaturase"/>
</dbReference>
<dbReference type="AlphaFoldDB" id="A0A516Q764"/>
<proteinExistence type="predicted"/>
<organism evidence="3 4">
    <name type="scientific">Microlunatus elymi</name>
    <dbReference type="NCBI Taxonomy" id="2596828"/>
    <lineage>
        <taxon>Bacteria</taxon>
        <taxon>Bacillati</taxon>
        <taxon>Actinomycetota</taxon>
        <taxon>Actinomycetes</taxon>
        <taxon>Propionibacteriales</taxon>
        <taxon>Propionibacteriaceae</taxon>
        <taxon>Microlunatus</taxon>
    </lineage>
</organism>
<dbReference type="EMBL" id="CP041692">
    <property type="protein sequence ID" value="QDP99011.1"/>
    <property type="molecule type" value="Genomic_DNA"/>
</dbReference>
<dbReference type="PANTHER" id="PTHR19353:SF19">
    <property type="entry name" value="DELTA(5) FATTY ACID DESATURASE C-RELATED"/>
    <property type="match status" value="1"/>
</dbReference>
<dbReference type="PIRSF" id="PIRSF015921">
    <property type="entry name" value="FA_sphinglp_des"/>
    <property type="match status" value="1"/>
</dbReference>
<dbReference type="GO" id="GO:0008610">
    <property type="term" value="P:lipid biosynthetic process"/>
    <property type="evidence" value="ECO:0007669"/>
    <property type="project" value="UniProtKB-ARBA"/>
</dbReference>
<dbReference type="OrthoDB" id="104711at2"/>
<reference evidence="3 4" key="1">
    <citation type="submission" date="2019-07" db="EMBL/GenBank/DDBJ databases">
        <title>Microlunatus dokdonensis sp. nov. isolated from the rhizospheric soil of the wild plant Elymus tsukushiensis.</title>
        <authorList>
            <person name="Ghim S.-Y."/>
            <person name="Hwang Y.-J."/>
            <person name="Son J.-S."/>
            <person name="Shin J.-H."/>
        </authorList>
    </citation>
    <scope>NUCLEOTIDE SEQUENCE [LARGE SCALE GENOMIC DNA]</scope>
    <source>
        <strain evidence="3 4">KUDC0627</strain>
    </source>
</reference>
<keyword evidence="1" id="KW-0812">Transmembrane</keyword>
<name>A0A516Q764_9ACTN</name>
<feature type="domain" description="Fatty acid desaturase" evidence="2">
    <location>
        <begin position="19"/>
        <end position="279"/>
    </location>
</feature>
<dbReference type="Pfam" id="PF00487">
    <property type="entry name" value="FA_desaturase"/>
    <property type="match status" value="1"/>
</dbReference>
<gene>
    <name evidence="3" type="ORF">FOE78_21725</name>
</gene>
<keyword evidence="1" id="KW-1133">Transmembrane helix</keyword>
<dbReference type="Proteomes" id="UP000319263">
    <property type="component" value="Chromosome"/>
</dbReference>
<sequence>MLMVALCGAVAGFVLLGHSWLQLLIAGALGIIFTQFAFLAHEAAHRQIFAKGTTNDRYGRILGTAFVGISYSWWMNKHSRHHANPNRVGKDPDIEGEALAFYEEKAVPRTGLRAIIARKQGYLFFPMLILEGLNLHYASVKSLVTRSEKPTKGRFVEIGMLAGRFALYLGAVFWVLPVGMAFAFLGVQLAIFGLYMGASFAPNHKGMPIIPAEVKLDFFSRQVRTSRNIAGRFWPTVLMGGLNYQVEHHLFPSMARPHLARARLLVRQHCQDHDVPYTEVSLASSYGTVVSYLNRVGLAARDPFACPVASQLGRR</sequence>
<evidence type="ECO:0000259" key="2">
    <source>
        <dbReference type="Pfam" id="PF00487"/>
    </source>
</evidence>
<dbReference type="KEGG" id="mik:FOE78_21725"/>
<protein>
    <submittedName>
        <fullName evidence="3">Acyl-CoA desaturase</fullName>
    </submittedName>
</protein>